<comment type="subcellular location">
    <subcellularLocation>
        <location evidence="1">Cell membrane</location>
        <topology evidence="1">Multi-pass membrane protein</topology>
    </subcellularLocation>
</comment>
<evidence type="ECO:0000256" key="3">
    <source>
        <dbReference type="ARBA" id="ARBA00022448"/>
    </source>
</evidence>
<evidence type="ECO:0000313" key="10">
    <source>
        <dbReference type="EMBL" id="AWU92981.1"/>
    </source>
</evidence>
<feature type="transmembrane region" description="Helical" evidence="8">
    <location>
        <begin position="28"/>
        <end position="46"/>
    </location>
</feature>
<evidence type="ECO:0000256" key="5">
    <source>
        <dbReference type="ARBA" id="ARBA00022692"/>
    </source>
</evidence>
<dbReference type="RefSeq" id="WP_111065552.1">
    <property type="nucleotide sequence ID" value="NZ_CP029829.1"/>
</dbReference>
<feature type="transmembrane region" description="Helical" evidence="8">
    <location>
        <begin position="173"/>
        <end position="195"/>
    </location>
</feature>
<feature type="transmembrane region" description="Helical" evidence="8">
    <location>
        <begin position="385"/>
        <end position="408"/>
    </location>
</feature>
<dbReference type="OrthoDB" id="9774335at2"/>
<dbReference type="PANTHER" id="PTHR43302">
    <property type="entry name" value="TRANSPORTER ARSB-RELATED"/>
    <property type="match status" value="1"/>
</dbReference>
<keyword evidence="11" id="KW-1185">Reference proteome</keyword>
<feature type="transmembrane region" description="Helical" evidence="8">
    <location>
        <begin position="92"/>
        <end position="110"/>
    </location>
</feature>
<feature type="transmembrane region" description="Helical" evidence="8">
    <location>
        <begin position="346"/>
        <end position="373"/>
    </location>
</feature>
<evidence type="ECO:0000256" key="8">
    <source>
        <dbReference type="SAM" id="Phobius"/>
    </source>
</evidence>
<name>A0A2U9S271_9PROT</name>
<dbReference type="KEGG" id="azm:DM194_01145"/>
<organism evidence="10 11">
    <name type="scientific">Azospirillum ramasamyi</name>
    <dbReference type="NCBI Taxonomy" id="682998"/>
    <lineage>
        <taxon>Bacteria</taxon>
        <taxon>Pseudomonadati</taxon>
        <taxon>Pseudomonadota</taxon>
        <taxon>Alphaproteobacteria</taxon>
        <taxon>Rhodospirillales</taxon>
        <taxon>Azospirillaceae</taxon>
        <taxon>Azospirillum</taxon>
    </lineage>
</organism>
<dbReference type="AlphaFoldDB" id="A0A2U9S271"/>
<dbReference type="Pfam" id="PF03600">
    <property type="entry name" value="CitMHS"/>
    <property type="match status" value="1"/>
</dbReference>
<feature type="transmembrane region" description="Helical" evidence="8">
    <location>
        <begin position="131"/>
        <end position="153"/>
    </location>
</feature>
<gene>
    <name evidence="10" type="ORF">DM194_01145</name>
</gene>
<keyword evidence="5 8" id="KW-0812">Transmembrane</keyword>
<protein>
    <submittedName>
        <fullName evidence="10">Transporter</fullName>
    </submittedName>
</protein>
<evidence type="ECO:0000256" key="1">
    <source>
        <dbReference type="ARBA" id="ARBA00004651"/>
    </source>
</evidence>
<feature type="transmembrane region" description="Helical" evidence="8">
    <location>
        <begin position="274"/>
        <end position="293"/>
    </location>
</feature>
<dbReference type="Proteomes" id="UP000249605">
    <property type="component" value="Chromosome"/>
</dbReference>
<feature type="domain" description="Citrate transporter-like" evidence="9">
    <location>
        <begin position="19"/>
        <end position="352"/>
    </location>
</feature>
<reference evidence="10 11" key="1">
    <citation type="journal article" date="2019" name="Int. J. Syst. Evol. Microbiol.">
        <title>Azospirillum ramasamyi sp. nov., a novel diazotrophic bacterium isolated from fermented bovine products.</title>
        <authorList>
            <person name="Anandham R."/>
            <person name="Heo J."/>
            <person name="Krishnamoorthy R."/>
            <person name="SenthilKumar M."/>
            <person name="Gopal N.O."/>
            <person name="Kim S.J."/>
            <person name="Kwon S.W."/>
        </authorList>
    </citation>
    <scope>NUCLEOTIDE SEQUENCE [LARGE SCALE GENOMIC DNA]</scope>
    <source>
        <strain evidence="10 11">M2T2B2</strain>
    </source>
</reference>
<sequence>MDLTITIFLLVYVAMALGHLPGFLLDRTAAALVGALLLIVLGRITPAAAWQAIDYRTIGLLFGLMVIASSFAVAGFYGWVARAAGAARVGPQALLAILIAVAAVMSALLTKDVVAAAMTPVLAGICVARRLNPVPFLLGFCFAVNVGSSATLIGSPQNMITAETLGFSFTGFMAMAALPALVGLPIIWLVVTVLYRRRWALAAPKAAPKADNDAPVALDRGETAKAAIVTAAVIVAFVATDWPHMLIALCGASVLLISRRVDSERLLGKVDGNLLVLLFGLFIVNAAFVATDLPQRLITHLSTAGFDLQNPMSLLLVMAVLSNIVGNNPAVMLVTPFLKGATHPDALGAALVLGTNFSSNAVLFGSLAGIIVTEEGSRRGITIDFAEFAKAGVPTSILCLLLAAGWIFHLT</sequence>
<keyword evidence="4" id="KW-1003">Cell membrane</keyword>
<keyword evidence="7 8" id="KW-0472">Membrane</keyword>
<evidence type="ECO:0000259" key="9">
    <source>
        <dbReference type="Pfam" id="PF03600"/>
    </source>
</evidence>
<feature type="transmembrane region" description="Helical" evidence="8">
    <location>
        <begin position="58"/>
        <end position="80"/>
    </location>
</feature>
<dbReference type="PRINTS" id="PR00758">
    <property type="entry name" value="ARSENICPUMP"/>
</dbReference>
<evidence type="ECO:0000256" key="7">
    <source>
        <dbReference type="ARBA" id="ARBA00023136"/>
    </source>
</evidence>
<dbReference type="PANTHER" id="PTHR43302:SF5">
    <property type="entry name" value="TRANSPORTER ARSB-RELATED"/>
    <property type="match status" value="1"/>
</dbReference>
<proteinExistence type="inferred from homology"/>
<evidence type="ECO:0000313" key="11">
    <source>
        <dbReference type="Proteomes" id="UP000249605"/>
    </source>
</evidence>
<keyword evidence="3" id="KW-0813">Transport</keyword>
<dbReference type="InterPro" id="IPR004680">
    <property type="entry name" value="Cit_transptr-like_dom"/>
</dbReference>
<dbReference type="GO" id="GO:0015105">
    <property type="term" value="F:arsenite transmembrane transporter activity"/>
    <property type="evidence" value="ECO:0007669"/>
    <property type="project" value="InterPro"/>
</dbReference>
<keyword evidence="6 8" id="KW-1133">Transmembrane helix</keyword>
<feature type="transmembrane region" description="Helical" evidence="8">
    <location>
        <begin position="314"/>
        <end position="334"/>
    </location>
</feature>
<evidence type="ECO:0000256" key="2">
    <source>
        <dbReference type="ARBA" id="ARBA00009843"/>
    </source>
</evidence>
<dbReference type="InterPro" id="IPR000802">
    <property type="entry name" value="Arsenical_pump_ArsB"/>
</dbReference>
<evidence type="ECO:0000256" key="4">
    <source>
        <dbReference type="ARBA" id="ARBA00022475"/>
    </source>
</evidence>
<comment type="similarity">
    <text evidence="2">Belongs to the CitM (TC 2.A.11) transporter family.</text>
</comment>
<dbReference type="EMBL" id="CP029829">
    <property type="protein sequence ID" value="AWU92981.1"/>
    <property type="molecule type" value="Genomic_DNA"/>
</dbReference>
<feature type="transmembrane region" description="Helical" evidence="8">
    <location>
        <begin position="228"/>
        <end position="254"/>
    </location>
</feature>
<evidence type="ECO:0000256" key="6">
    <source>
        <dbReference type="ARBA" id="ARBA00022989"/>
    </source>
</evidence>
<dbReference type="GO" id="GO:0005886">
    <property type="term" value="C:plasma membrane"/>
    <property type="evidence" value="ECO:0007669"/>
    <property type="project" value="UniProtKB-SubCell"/>
</dbReference>
<accession>A0A2U9S271</accession>